<dbReference type="PROSITE" id="PS50174">
    <property type="entry name" value="G_PATCH"/>
    <property type="match status" value="1"/>
</dbReference>
<dbReference type="EMBL" id="UZAM01006897">
    <property type="protein sequence ID" value="VDO95010.1"/>
    <property type="molecule type" value="Genomic_DNA"/>
</dbReference>
<dbReference type="Pfam" id="PF12796">
    <property type="entry name" value="Ank_2"/>
    <property type="match status" value="1"/>
</dbReference>
<evidence type="ECO:0000259" key="1">
    <source>
        <dbReference type="PROSITE" id="PS50174"/>
    </source>
</evidence>
<dbReference type="AlphaFoldDB" id="A0A183IDE9"/>
<dbReference type="Proteomes" id="UP000270296">
    <property type="component" value="Unassembled WGS sequence"/>
</dbReference>
<reference evidence="4" key="1">
    <citation type="submission" date="2016-06" db="UniProtKB">
        <authorList>
            <consortium name="WormBaseParasite"/>
        </authorList>
    </citation>
    <scope>IDENTIFICATION</scope>
</reference>
<name>A0A183IDE9_9BILA</name>
<evidence type="ECO:0000313" key="2">
    <source>
        <dbReference type="EMBL" id="VDO95010.1"/>
    </source>
</evidence>
<evidence type="ECO:0000313" key="4">
    <source>
        <dbReference type="WBParaSite" id="SBAD_0000172101-mRNA-1"/>
    </source>
</evidence>
<evidence type="ECO:0000313" key="3">
    <source>
        <dbReference type="Proteomes" id="UP000270296"/>
    </source>
</evidence>
<dbReference type="SMART" id="SM00248">
    <property type="entry name" value="ANK"/>
    <property type="match status" value="3"/>
</dbReference>
<keyword evidence="3" id="KW-1185">Reference proteome</keyword>
<dbReference type="InterPro" id="IPR000467">
    <property type="entry name" value="G_patch_dom"/>
</dbReference>
<feature type="domain" description="G-patch" evidence="1">
    <location>
        <begin position="294"/>
        <end position="340"/>
    </location>
</feature>
<dbReference type="SMART" id="SM00443">
    <property type="entry name" value="G_patch"/>
    <property type="match status" value="1"/>
</dbReference>
<organism evidence="4">
    <name type="scientific">Soboliphyme baturini</name>
    <dbReference type="NCBI Taxonomy" id="241478"/>
    <lineage>
        <taxon>Eukaryota</taxon>
        <taxon>Metazoa</taxon>
        <taxon>Ecdysozoa</taxon>
        <taxon>Nematoda</taxon>
        <taxon>Enoplea</taxon>
        <taxon>Dorylaimia</taxon>
        <taxon>Dioctophymatida</taxon>
        <taxon>Dioctophymatoidea</taxon>
        <taxon>Soboliphymatidae</taxon>
        <taxon>Soboliphyme</taxon>
    </lineage>
</organism>
<dbReference type="Pfam" id="PF01585">
    <property type="entry name" value="G-patch"/>
    <property type="match status" value="1"/>
</dbReference>
<dbReference type="Gene3D" id="1.25.40.20">
    <property type="entry name" value="Ankyrin repeat-containing domain"/>
    <property type="match status" value="1"/>
</dbReference>
<dbReference type="InterPro" id="IPR002110">
    <property type="entry name" value="Ankyrin_rpt"/>
</dbReference>
<protein>
    <submittedName>
        <fullName evidence="4">G-patch domain-containing protein</fullName>
    </submittedName>
</protein>
<sequence>MAQLPFKPVSFVEGGLISFSCSDKAKNEDEKPDEARSTLAGTEAKDFYEHCICQASSRSSVPPRFLPSVREASGCSGKIKRRDGNRIHNSSKVGCSVDTLFKAAAAGDTTVVKECLASGMDVNVYDQYKWTALMCAAFAGQTDVVMLLLNKRADRRLINQKGKTACDLAADQGHKDIVYLLHGNKGNGIFHVYYHVYVKCHGSFLSCADAFCFILRCNYICALNMMPNEDNYVIRSEYRNMKAEANKCENEFHDNKYYCDDCRTYFHSPSHYSSTAHLFNTWTVHLQPSYSISRSNRGYRLMMKNGWNESSGLGPSGKGCHYPLKTLLKRDRKGLGMPTKQKPKVTHFEPFDESAITGKWGYKMPKIQRKRDLEYLLKKRKHEEKKFRRQFY</sequence>
<dbReference type="SUPFAM" id="SSF48403">
    <property type="entry name" value="Ankyrin repeat"/>
    <property type="match status" value="1"/>
</dbReference>
<dbReference type="OrthoDB" id="20282at2759"/>
<dbReference type="GO" id="GO:0003676">
    <property type="term" value="F:nucleic acid binding"/>
    <property type="evidence" value="ECO:0007669"/>
    <property type="project" value="InterPro"/>
</dbReference>
<dbReference type="PANTHER" id="PTHR20923:SF1">
    <property type="entry name" value="G PATCH DOMAIN AND ANKYRIN REPEAT-CONTAINING PROTEIN 1"/>
    <property type="match status" value="1"/>
</dbReference>
<dbReference type="InterPro" id="IPR036770">
    <property type="entry name" value="Ankyrin_rpt-contain_sf"/>
</dbReference>
<dbReference type="PANTHER" id="PTHR20923">
    <property type="entry name" value="BAT4 PROTEIN-RELATED"/>
    <property type="match status" value="1"/>
</dbReference>
<dbReference type="WBParaSite" id="SBAD_0000172101-mRNA-1">
    <property type="protein sequence ID" value="SBAD_0000172101-mRNA-1"/>
    <property type="gene ID" value="SBAD_0000172101"/>
</dbReference>
<accession>A0A183IDE9</accession>
<dbReference type="InterPro" id="IPR039146">
    <property type="entry name" value="GPANK1"/>
</dbReference>
<proteinExistence type="predicted"/>
<gene>
    <name evidence="2" type="ORF">SBAD_LOCUS1643</name>
</gene>
<reference evidence="2 3" key="2">
    <citation type="submission" date="2018-11" db="EMBL/GenBank/DDBJ databases">
        <authorList>
            <consortium name="Pathogen Informatics"/>
        </authorList>
    </citation>
    <scope>NUCLEOTIDE SEQUENCE [LARGE SCALE GENOMIC DNA]</scope>
</reference>